<dbReference type="SUPFAM" id="SSF140718">
    <property type="entry name" value="Mediator hinge subcomplex-like"/>
    <property type="match status" value="1"/>
</dbReference>
<dbReference type="EMBL" id="OOIN01000008">
    <property type="protein sequence ID" value="SPO24756.1"/>
    <property type="molecule type" value="Genomic_DNA"/>
</dbReference>
<keyword evidence="11" id="KW-1185">Reference proteome</keyword>
<evidence type="ECO:0000256" key="2">
    <source>
        <dbReference type="ARBA" id="ARBA00005770"/>
    </source>
</evidence>
<protein>
    <recommendedName>
        <fullName evidence="3 8">Mediator of RNA polymerase II transcription subunit 21</fullName>
    </recommendedName>
</protein>
<evidence type="ECO:0000256" key="4">
    <source>
        <dbReference type="ARBA" id="ARBA00023015"/>
    </source>
</evidence>
<dbReference type="PANTHER" id="PTHR13381:SF0">
    <property type="entry name" value="MEDIATOR OF RNA POLYMERASE II TRANSCRIPTION SUBUNIT 21"/>
    <property type="match status" value="1"/>
</dbReference>
<dbReference type="Proteomes" id="UP000324022">
    <property type="component" value="Unassembled WGS sequence"/>
</dbReference>
<comment type="subcellular location">
    <subcellularLocation>
        <location evidence="1 8">Nucleus</location>
    </subcellularLocation>
</comment>
<keyword evidence="7 8" id="KW-0539">Nucleus</keyword>
<evidence type="ECO:0000256" key="7">
    <source>
        <dbReference type="ARBA" id="ARBA00023242"/>
    </source>
</evidence>
<evidence type="ECO:0000256" key="3">
    <source>
        <dbReference type="ARBA" id="ARBA00019691"/>
    </source>
</evidence>
<keyword evidence="9" id="KW-0175">Coiled coil</keyword>
<keyword evidence="5 8" id="KW-0010">Activator</keyword>
<keyword evidence="4 8" id="KW-0805">Transcription regulation</keyword>
<dbReference type="AlphaFoldDB" id="A0A5C3E5B1"/>
<dbReference type="PANTHER" id="PTHR13381">
    <property type="entry name" value="RNA POLYMERASE II HOLOENZYME COMPONENT SRB7"/>
    <property type="match status" value="1"/>
</dbReference>
<comment type="function">
    <text evidence="8">Component of the Mediator complex, a coactivator involved in the regulated transcription of nearly all RNA polymerase II-dependent genes. Mediator functions as a bridge to convey information from gene-specific regulatory proteins to the basal RNA polymerase II transcription machinery. Mediator is recruited to promoters by direct interactions with regulatory proteins and serves as a scaffold for the assembly of a functional preinitiation complex with RNA polymerase II and the general transcription factors.</text>
</comment>
<dbReference type="GO" id="GO:0006357">
    <property type="term" value="P:regulation of transcription by RNA polymerase II"/>
    <property type="evidence" value="ECO:0007669"/>
    <property type="project" value="TreeGrafter"/>
</dbReference>
<evidence type="ECO:0000256" key="8">
    <source>
        <dbReference type="RuleBase" id="RU366036"/>
    </source>
</evidence>
<organism evidence="10 11">
    <name type="scientific">Ustilago trichophora</name>
    <dbReference type="NCBI Taxonomy" id="86804"/>
    <lineage>
        <taxon>Eukaryota</taxon>
        <taxon>Fungi</taxon>
        <taxon>Dikarya</taxon>
        <taxon>Basidiomycota</taxon>
        <taxon>Ustilaginomycotina</taxon>
        <taxon>Ustilaginomycetes</taxon>
        <taxon>Ustilaginales</taxon>
        <taxon>Ustilaginaceae</taxon>
        <taxon>Ustilago</taxon>
    </lineage>
</organism>
<dbReference type="Pfam" id="PF11221">
    <property type="entry name" value="Med21"/>
    <property type="match status" value="1"/>
</dbReference>
<keyword evidence="6 8" id="KW-0804">Transcription</keyword>
<dbReference type="GO" id="GO:0016592">
    <property type="term" value="C:mediator complex"/>
    <property type="evidence" value="ECO:0007669"/>
    <property type="project" value="UniProtKB-UniRule"/>
</dbReference>
<evidence type="ECO:0000256" key="5">
    <source>
        <dbReference type="ARBA" id="ARBA00023159"/>
    </source>
</evidence>
<accession>A0A5C3E5B1</accession>
<dbReference type="InterPro" id="IPR037212">
    <property type="entry name" value="Med7/Med21-like"/>
</dbReference>
<evidence type="ECO:0000313" key="10">
    <source>
        <dbReference type="EMBL" id="SPO24756.1"/>
    </source>
</evidence>
<evidence type="ECO:0000256" key="6">
    <source>
        <dbReference type="ARBA" id="ARBA00023163"/>
    </source>
</evidence>
<comment type="subunit">
    <text evidence="8">Component of the Mediator complex.</text>
</comment>
<reference evidence="10 11" key="1">
    <citation type="submission" date="2018-03" db="EMBL/GenBank/DDBJ databases">
        <authorList>
            <person name="Guldener U."/>
        </authorList>
    </citation>
    <scope>NUCLEOTIDE SEQUENCE [LARGE SCALE GENOMIC DNA]</scope>
    <source>
        <strain evidence="10 11">NBRC100155</strain>
    </source>
</reference>
<feature type="coiled-coil region" evidence="9">
    <location>
        <begin position="89"/>
        <end position="130"/>
    </location>
</feature>
<evidence type="ECO:0000256" key="9">
    <source>
        <dbReference type="SAM" id="Coils"/>
    </source>
</evidence>
<evidence type="ECO:0000256" key="1">
    <source>
        <dbReference type="ARBA" id="ARBA00004123"/>
    </source>
</evidence>
<name>A0A5C3E5B1_9BASI</name>
<evidence type="ECO:0000313" key="11">
    <source>
        <dbReference type="Proteomes" id="UP000324022"/>
    </source>
</evidence>
<dbReference type="InterPro" id="IPR021384">
    <property type="entry name" value="Mediator_Med21"/>
</dbReference>
<proteinExistence type="inferred from homology"/>
<sequence>MDVLTQLDSALDLLLSIMSSSIAYTSRKAIHATLPSSTIPLTILGKTEAISPTEMDEAISELVSDLVEKAESIRSIILHLPTTEALGNEDELGQELDRLQREMSEVNKEYRRVVEEVKGLRGEVEQLARALGDKLRDGRGWLVRELEEVSG</sequence>
<dbReference type="OrthoDB" id="526653at2759"/>
<gene>
    <name evidence="10" type="ORF">UTRI_01728_B</name>
</gene>
<dbReference type="GO" id="GO:0003712">
    <property type="term" value="F:transcription coregulator activity"/>
    <property type="evidence" value="ECO:0007669"/>
    <property type="project" value="TreeGrafter"/>
</dbReference>
<dbReference type="Gene3D" id="6.10.280.10">
    <property type="entry name" value="Mediator complex, subunit Med21"/>
    <property type="match status" value="1"/>
</dbReference>
<comment type="similarity">
    <text evidence="2 8">Belongs to the Mediator complex subunit 21 family.</text>
</comment>